<evidence type="ECO:0000313" key="2">
    <source>
        <dbReference type="Proteomes" id="UP001175228"/>
    </source>
</evidence>
<sequence length="304" mass="33783">MSSPTVHTDEQVLSEIKIFPGPLGRSKMLNAMRSKNNWALSDARLKRLLAQANESDSATPIHQDYSEPVDIVSLFTAYGNAVSVPWTRDSPTVPNATYEPDEGCDPPAPILPANPLAAQIRFHKESTRFFILYGRGEYDYAVTPNSSIGIILSIFQKRVLGFLEGKRRPLSVDQQRALNENGGVQTMFEYYEAAGKMAGILASDVGRQFEAEYGLNPLRWRTNEQNDPAWRKAYEGAKEAIHKKNTMPILKALSESQVVPRGMFPAVDKRGNPIYDPKINGRFALIITKVSKATGIECGDLPRN</sequence>
<protein>
    <submittedName>
        <fullName evidence="1">Uncharacterized protein</fullName>
    </submittedName>
</protein>
<evidence type="ECO:0000313" key="1">
    <source>
        <dbReference type="EMBL" id="KAK0483036.1"/>
    </source>
</evidence>
<dbReference type="Proteomes" id="UP001175228">
    <property type="component" value="Unassembled WGS sequence"/>
</dbReference>
<dbReference type="EMBL" id="JAUEPU010000062">
    <property type="protein sequence ID" value="KAK0483036.1"/>
    <property type="molecule type" value="Genomic_DNA"/>
</dbReference>
<gene>
    <name evidence="1" type="ORF">EDD18DRAFT_1200689</name>
</gene>
<name>A0AA39PFZ5_9AGAR</name>
<comment type="caution">
    <text evidence="1">The sequence shown here is derived from an EMBL/GenBank/DDBJ whole genome shotgun (WGS) entry which is preliminary data.</text>
</comment>
<proteinExistence type="predicted"/>
<dbReference type="AlphaFoldDB" id="A0AA39PFZ5"/>
<organism evidence="1 2">
    <name type="scientific">Armillaria luteobubalina</name>
    <dbReference type="NCBI Taxonomy" id="153913"/>
    <lineage>
        <taxon>Eukaryota</taxon>
        <taxon>Fungi</taxon>
        <taxon>Dikarya</taxon>
        <taxon>Basidiomycota</taxon>
        <taxon>Agaricomycotina</taxon>
        <taxon>Agaricomycetes</taxon>
        <taxon>Agaricomycetidae</taxon>
        <taxon>Agaricales</taxon>
        <taxon>Marasmiineae</taxon>
        <taxon>Physalacriaceae</taxon>
        <taxon>Armillaria</taxon>
    </lineage>
</organism>
<accession>A0AA39PFZ5</accession>
<reference evidence="1" key="1">
    <citation type="submission" date="2023-06" db="EMBL/GenBank/DDBJ databases">
        <authorList>
            <consortium name="Lawrence Berkeley National Laboratory"/>
            <person name="Ahrendt S."/>
            <person name="Sahu N."/>
            <person name="Indic B."/>
            <person name="Wong-Bajracharya J."/>
            <person name="Merenyi Z."/>
            <person name="Ke H.-M."/>
            <person name="Monk M."/>
            <person name="Kocsube S."/>
            <person name="Drula E."/>
            <person name="Lipzen A."/>
            <person name="Balint B."/>
            <person name="Henrissat B."/>
            <person name="Andreopoulos B."/>
            <person name="Martin F.M."/>
            <person name="Harder C.B."/>
            <person name="Rigling D."/>
            <person name="Ford K.L."/>
            <person name="Foster G.D."/>
            <person name="Pangilinan J."/>
            <person name="Papanicolaou A."/>
            <person name="Barry K."/>
            <person name="LaButti K."/>
            <person name="Viragh M."/>
            <person name="Koriabine M."/>
            <person name="Yan M."/>
            <person name="Riley R."/>
            <person name="Champramary S."/>
            <person name="Plett K.L."/>
            <person name="Tsai I.J."/>
            <person name="Slot J."/>
            <person name="Sipos G."/>
            <person name="Plett J."/>
            <person name="Nagy L.G."/>
            <person name="Grigoriev I.V."/>
        </authorList>
    </citation>
    <scope>NUCLEOTIDE SEQUENCE</scope>
    <source>
        <strain evidence="1">HWK02</strain>
    </source>
</reference>
<keyword evidence="2" id="KW-1185">Reference proteome</keyword>